<name>A0AAE8XZQ7_9CAUD</name>
<organism evidence="1 2">
    <name type="scientific">Halorubrum tailed virus 25</name>
    <dbReference type="NCBI Taxonomy" id="2878006"/>
    <lineage>
        <taxon>Viruses</taxon>
        <taxon>Duplodnaviria</taxon>
        <taxon>Heunggongvirae</taxon>
        <taxon>Uroviricota</taxon>
        <taxon>Caudoviricetes</taxon>
        <taxon>Thumleimavirales</taxon>
        <taxon>Hafunaviridae</taxon>
        <taxon>Laminvirus</taxon>
        <taxon>Laminvirus thailandense</taxon>
        <taxon>Laminvirus HRTV25</taxon>
    </lineage>
</organism>
<reference evidence="1" key="1">
    <citation type="submission" date="2021-05" db="EMBL/GenBank/DDBJ databases">
        <title>Diversity, taxonomy and evolution of archaeal viruses of the class Caudoviricetes.</title>
        <authorList>
            <person name="Liu Y."/>
            <person name="Demina T.A."/>
            <person name="Roux S."/>
            <person name="Aiewsakun P."/>
            <person name="Kazlauskas D."/>
            <person name="Simmonds P."/>
            <person name="Prangishvili D."/>
            <person name="Oksanen H.M."/>
            <person name="Krupovic M."/>
        </authorList>
    </citation>
    <scope>NUCLEOTIDE SEQUENCE</scope>
    <source>
        <strain evidence="1">HRTV-25/14</strain>
    </source>
</reference>
<accession>A0AAE8XZQ7</accession>
<dbReference type="EMBL" id="MZ334521">
    <property type="protein sequence ID" value="UBF22641.1"/>
    <property type="molecule type" value="Genomic_DNA"/>
</dbReference>
<dbReference type="Proteomes" id="UP000827232">
    <property type="component" value="Segment"/>
</dbReference>
<proteinExistence type="predicted"/>
<evidence type="ECO:0000313" key="2">
    <source>
        <dbReference type="Proteomes" id="UP000827232"/>
    </source>
</evidence>
<sequence>MPTANKRSAAAIDVNGRIIYVFCPFSFFCRVATKPNHINAHRRENASRQQPSS</sequence>
<protein>
    <submittedName>
        <fullName evidence="1">Uncharacterized protein</fullName>
    </submittedName>
</protein>
<gene>
    <name evidence="1" type="ORF">HRTV-25_gp60</name>
</gene>
<keyword evidence="2" id="KW-1185">Reference proteome</keyword>
<evidence type="ECO:0000313" key="1">
    <source>
        <dbReference type="EMBL" id="UBF22641.1"/>
    </source>
</evidence>